<comment type="pathway">
    <text evidence="1">Glycan metabolism; pectin degradation; 2-dehydro-3-deoxy-D-gluconate from pectin: step 1/5.</text>
</comment>
<keyword evidence="4" id="KW-0378">Hydrolase</keyword>
<comment type="similarity">
    <text evidence="2">Belongs to the pectinesterase family.</text>
</comment>
<dbReference type="InterPro" id="IPR012334">
    <property type="entry name" value="Pectin_lyas_fold"/>
</dbReference>
<protein>
    <recommendedName>
        <fullName evidence="3">pectinesterase</fullName>
        <ecNumber evidence="3">3.1.1.11</ecNumber>
    </recommendedName>
</protein>
<evidence type="ECO:0000313" key="8">
    <source>
        <dbReference type="Proteomes" id="UP000612746"/>
    </source>
</evidence>
<accession>A0A8H7UNQ4</accession>
<dbReference type="GO" id="GO:0045490">
    <property type="term" value="P:pectin catabolic process"/>
    <property type="evidence" value="ECO:0007669"/>
    <property type="project" value="UniProtKB-UniPathway"/>
</dbReference>
<dbReference type="GO" id="GO:0042545">
    <property type="term" value="P:cell wall modification"/>
    <property type="evidence" value="ECO:0007669"/>
    <property type="project" value="InterPro"/>
</dbReference>
<dbReference type="InterPro" id="IPR011050">
    <property type="entry name" value="Pectin_lyase_fold/virulence"/>
</dbReference>
<evidence type="ECO:0000313" key="7">
    <source>
        <dbReference type="EMBL" id="KAG2186503.1"/>
    </source>
</evidence>
<dbReference type="Pfam" id="PF01095">
    <property type="entry name" value="Pectinesterase"/>
    <property type="match status" value="1"/>
</dbReference>
<dbReference type="OrthoDB" id="1546079at2759"/>
<keyword evidence="5" id="KW-0063">Aspartyl esterase</keyword>
<evidence type="ECO:0000256" key="5">
    <source>
        <dbReference type="ARBA" id="ARBA00023085"/>
    </source>
</evidence>
<dbReference type="EC" id="3.1.1.11" evidence="3"/>
<name>A0A8H7UNQ4_9FUNG</name>
<reference evidence="7" key="1">
    <citation type="submission" date="2020-12" db="EMBL/GenBank/DDBJ databases">
        <title>Metabolic potential, ecology and presence of endohyphal bacteria is reflected in genomic diversity of Mucoromycotina.</title>
        <authorList>
            <person name="Muszewska A."/>
            <person name="Okrasinska A."/>
            <person name="Steczkiewicz K."/>
            <person name="Drgas O."/>
            <person name="Orlowska M."/>
            <person name="Perlinska-Lenart U."/>
            <person name="Aleksandrzak-Piekarczyk T."/>
            <person name="Szatraj K."/>
            <person name="Zielenkiewicz U."/>
            <person name="Pilsyk S."/>
            <person name="Malc E."/>
            <person name="Mieczkowski P."/>
            <person name="Kruszewska J.S."/>
            <person name="Biernat P."/>
            <person name="Pawlowska J."/>
        </authorList>
    </citation>
    <scope>NUCLEOTIDE SEQUENCE</scope>
    <source>
        <strain evidence="7">WA0000051536</strain>
    </source>
</reference>
<dbReference type="InterPro" id="IPR000070">
    <property type="entry name" value="Pectinesterase_cat"/>
</dbReference>
<dbReference type="PANTHER" id="PTHR31321:SF58">
    <property type="entry name" value="METHYLESTERASE, PUTATIVE-RELATED"/>
    <property type="match status" value="1"/>
</dbReference>
<sequence length="471" mass="50947">MPDLRNQINLLSCPVEISDTCLFDDEAYLKQAVPNASIQIAMTVTIKALSHDVFDHYLGGLAHILKRRPFISLMQNGWNYPQNPLSRDIMNLLQAEIASQTTMLTTWESMKLDTSLDAIANDFARISTLAPAKKFLSYCPILHGASIAARSTNTVNVCSSCTYTTISKALASLPKDSSTWTVAIAAGTYNERITISRSNTILQPLVPVAAGAENTVFVDYSAGHNTQSSTGSDVDSSVVIITGTNVKLYHITIANTYPQTQNYANLALTIEAAEASFYYVKLYGFQDTLLINRGATSYFKHCYVEGSVDFIWGYGIAYFDSCTIASNAAASITAHNRDSASAVGGFYFNYCSVIATIPSGPIASTANKSLSFSSSSQFSSSSYLGRPWNQYARVVYMNSALGSHIKPAGWSIWSSSSPNTGGVTYAEYANTGAGKWNSARATFATNLTTAQSAQYGFYNVLPGATWIDTTQ</sequence>
<feature type="domain" description="Pectinesterase catalytic" evidence="6">
    <location>
        <begin position="156"/>
        <end position="449"/>
    </location>
</feature>
<evidence type="ECO:0000256" key="3">
    <source>
        <dbReference type="ARBA" id="ARBA00013229"/>
    </source>
</evidence>
<evidence type="ECO:0000256" key="2">
    <source>
        <dbReference type="ARBA" id="ARBA00008891"/>
    </source>
</evidence>
<dbReference type="AlphaFoldDB" id="A0A8H7UNQ4"/>
<dbReference type="UniPathway" id="UPA00545">
    <property type="reaction ID" value="UER00823"/>
</dbReference>
<comment type="caution">
    <text evidence="7">The sequence shown here is derived from an EMBL/GenBank/DDBJ whole genome shotgun (WGS) entry which is preliminary data.</text>
</comment>
<evidence type="ECO:0000256" key="1">
    <source>
        <dbReference type="ARBA" id="ARBA00005184"/>
    </source>
</evidence>
<keyword evidence="8" id="KW-1185">Reference proteome</keyword>
<evidence type="ECO:0000259" key="6">
    <source>
        <dbReference type="Pfam" id="PF01095"/>
    </source>
</evidence>
<evidence type="ECO:0000256" key="4">
    <source>
        <dbReference type="ARBA" id="ARBA00022801"/>
    </source>
</evidence>
<dbReference type="SUPFAM" id="SSF51126">
    <property type="entry name" value="Pectin lyase-like"/>
    <property type="match status" value="1"/>
</dbReference>
<gene>
    <name evidence="7" type="ORF">INT44_002725</name>
</gene>
<organism evidence="7 8">
    <name type="scientific">Umbelopsis vinacea</name>
    <dbReference type="NCBI Taxonomy" id="44442"/>
    <lineage>
        <taxon>Eukaryota</taxon>
        <taxon>Fungi</taxon>
        <taxon>Fungi incertae sedis</taxon>
        <taxon>Mucoromycota</taxon>
        <taxon>Mucoromycotina</taxon>
        <taxon>Umbelopsidomycetes</taxon>
        <taxon>Umbelopsidales</taxon>
        <taxon>Umbelopsidaceae</taxon>
        <taxon>Umbelopsis</taxon>
    </lineage>
</organism>
<proteinExistence type="inferred from homology"/>
<dbReference type="EMBL" id="JAEPRA010000004">
    <property type="protein sequence ID" value="KAG2186503.1"/>
    <property type="molecule type" value="Genomic_DNA"/>
</dbReference>
<dbReference type="Gene3D" id="2.160.20.10">
    <property type="entry name" value="Single-stranded right-handed beta-helix, Pectin lyase-like"/>
    <property type="match status" value="1"/>
</dbReference>
<dbReference type="GO" id="GO:0030599">
    <property type="term" value="F:pectinesterase activity"/>
    <property type="evidence" value="ECO:0007669"/>
    <property type="project" value="UniProtKB-EC"/>
</dbReference>
<dbReference type="Proteomes" id="UP000612746">
    <property type="component" value="Unassembled WGS sequence"/>
</dbReference>
<dbReference type="PANTHER" id="PTHR31321">
    <property type="entry name" value="ACYL-COA THIOESTER HYDROLASE YBHC-RELATED"/>
    <property type="match status" value="1"/>
</dbReference>